<organism evidence="2">
    <name type="scientific">Tanacetum cinerariifolium</name>
    <name type="common">Dalmatian daisy</name>
    <name type="synonym">Chrysanthemum cinerariifolium</name>
    <dbReference type="NCBI Taxonomy" id="118510"/>
    <lineage>
        <taxon>Eukaryota</taxon>
        <taxon>Viridiplantae</taxon>
        <taxon>Streptophyta</taxon>
        <taxon>Embryophyta</taxon>
        <taxon>Tracheophyta</taxon>
        <taxon>Spermatophyta</taxon>
        <taxon>Magnoliopsida</taxon>
        <taxon>eudicotyledons</taxon>
        <taxon>Gunneridae</taxon>
        <taxon>Pentapetalae</taxon>
        <taxon>asterids</taxon>
        <taxon>campanulids</taxon>
        <taxon>Asterales</taxon>
        <taxon>Asteraceae</taxon>
        <taxon>Asteroideae</taxon>
        <taxon>Anthemideae</taxon>
        <taxon>Anthemidinae</taxon>
        <taxon>Tanacetum</taxon>
    </lineage>
</organism>
<accession>A0A699UD22</accession>
<dbReference type="SUPFAM" id="SSF55073">
    <property type="entry name" value="Nucleotide cyclase"/>
    <property type="match status" value="1"/>
</dbReference>
<sequence>MQSGIAEREQRLAHNALHDGLTGLPNRALVMERLGSAVTAQRPVALLYLGIDNFRAINDSIGPEGVEQLLQVIGQQLQLPMRPGDTVARFIGIAVYPASGDSPSELLQRAAIARQDAAQLPGRLQVYEDGRDLLHQRQISLIRDLRHAARNGELTLHYQPKLDIRNGR</sequence>
<dbReference type="InterPro" id="IPR029787">
    <property type="entry name" value="Nucleotide_cyclase"/>
</dbReference>
<proteinExistence type="predicted"/>
<evidence type="ECO:0000313" key="2">
    <source>
        <dbReference type="EMBL" id="GFD19359.1"/>
    </source>
</evidence>
<dbReference type="InterPro" id="IPR052155">
    <property type="entry name" value="Biofilm_reg_signaling"/>
</dbReference>
<dbReference type="InterPro" id="IPR043128">
    <property type="entry name" value="Rev_trsase/Diguanyl_cyclase"/>
</dbReference>
<feature type="domain" description="EAL" evidence="1">
    <location>
        <begin position="138"/>
        <end position="168"/>
    </location>
</feature>
<reference evidence="2" key="1">
    <citation type="journal article" date="2019" name="Sci. Rep.">
        <title>Draft genome of Tanacetum cinerariifolium, the natural source of mosquito coil.</title>
        <authorList>
            <person name="Yamashiro T."/>
            <person name="Shiraishi A."/>
            <person name="Satake H."/>
            <person name="Nakayama K."/>
        </authorList>
    </citation>
    <scope>NUCLEOTIDE SEQUENCE</scope>
</reference>
<dbReference type="PANTHER" id="PTHR44757:SF2">
    <property type="entry name" value="BIOFILM ARCHITECTURE MAINTENANCE PROTEIN MBAA"/>
    <property type="match status" value="1"/>
</dbReference>
<dbReference type="EMBL" id="BKCJ011313945">
    <property type="protein sequence ID" value="GFD19359.1"/>
    <property type="molecule type" value="Genomic_DNA"/>
</dbReference>
<feature type="non-terminal residue" evidence="2">
    <location>
        <position position="168"/>
    </location>
</feature>
<dbReference type="Pfam" id="PF00990">
    <property type="entry name" value="GGDEF"/>
    <property type="match status" value="1"/>
</dbReference>
<dbReference type="NCBIfam" id="TIGR00254">
    <property type="entry name" value="GGDEF"/>
    <property type="match status" value="1"/>
</dbReference>
<protein>
    <recommendedName>
        <fullName evidence="1">EAL domain-containing protein</fullName>
    </recommendedName>
</protein>
<dbReference type="InterPro" id="IPR000160">
    <property type="entry name" value="GGDEF_dom"/>
</dbReference>
<dbReference type="Gene3D" id="3.30.70.270">
    <property type="match status" value="1"/>
</dbReference>
<dbReference type="InterPro" id="IPR001633">
    <property type="entry name" value="EAL_dom"/>
</dbReference>
<evidence type="ECO:0000259" key="1">
    <source>
        <dbReference type="PROSITE" id="PS50883"/>
    </source>
</evidence>
<comment type="caution">
    <text evidence="2">The sequence shown here is derived from an EMBL/GenBank/DDBJ whole genome shotgun (WGS) entry which is preliminary data.</text>
</comment>
<gene>
    <name evidence="2" type="ORF">Tci_891328</name>
</gene>
<name>A0A699UD22_TANCI</name>
<dbReference type="PANTHER" id="PTHR44757">
    <property type="entry name" value="DIGUANYLATE CYCLASE DGCP"/>
    <property type="match status" value="1"/>
</dbReference>
<dbReference type="AlphaFoldDB" id="A0A699UD22"/>
<dbReference type="CDD" id="cd01949">
    <property type="entry name" value="GGDEF"/>
    <property type="match status" value="1"/>
</dbReference>
<dbReference type="PROSITE" id="PS50883">
    <property type="entry name" value="EAL"/>
    <property type="match status" value="1"/>
</dbReference>
<dbReference type="SMART" id="SM00267">
    <property type="entry name" value="GGDEF"/>
    <property type="match status" value="1"/>
</dbReference>